<evidence type="ECO:0000313" key="1">
    <source>
        <dbReference type="EMBL" id="PNQ91579.1"/>
    </source>
</evidence>
<proteinExistence type="predicted"/>
<sequence length="61" mass="5995">MAYGPHRWQASSYRGGGATTIIGVAPPNCGSRLAGDGVRSGDAWLMGLIAGKPAPTGGAGP</sequence>
<keyword evidence="2" id="KW-1185">Reference proteome</keyword>
<dbReference type="EMBL" id="POWE01000091">
    <property type="protein sequence ID" value="PNQ91579.1"/>
    <property type="molecule type" value="Genomic_DNA"/>
</dbReference>
<evidence type="ECO:0000313" key="2">
    <source>
        <dbReference type="Proteomes" id="UP000236232"/>
    </source>
</evidence>
<dbReference type="Proteomes" id="UP000236232">
    <property type="component" value="Unassembled WGS sequence"/>
</dbReference>
<protein>
    <submittedName>
        <fullName evidence="1">Uncharacterized protein</fullName>
    </submittedName>
</protein>
<accession>A0ABX4Y4L9</accession>
<gene>
    <name evidence="1" type="ORF">CCU68_16245</name>
</gene>
<name>A0ABX4Y4L9_9PSED</name>
<reference evidence="1 2" key="1">
    <citation type="submission" date="2018-01" db="EMBL/GenBank/DDBJ databases">
        <title>Draft Genome Sequence of Pseudomonas gingeri NCPPB 3146 (LMG 5327), a White Line Reaction Producer.</title>
        <authorList>
            <person name="Rokni-Zadeh H."/>
            <person name="Bahrami T."/>
            <person name="Zarvandi S."/>
            <person name="Changi-Ashtiani M."/>
            <person name="De Mot R."/>
        </authorList>
    </citation>
    <scope>NUCLEOTIDE SEQUENCE [LARGE SCALE GENOMIC DNA]</scope>
    <source>
        <strain evidence="2">NCPPB 3146 \ LMG 5327</strain>
    </source>
</reference>
<comment type="caution">
    <text evidence="1">The sequence shown here is derived from an EMBL/GenBank/DDBJ whole genome shotgun (WGS) entry which is preliminary data.</text>
</comment>
<organism evidence="1 2">
    <name type="scientific">Pseudomonas gingeri NCPPB 3146 = LMG 5327</name>
    <dbReference type="NCBI Taxonomy" id="707248"/>
    <lineage>
        <taxon>Bacteria</taxon>
        <taxon>Pseudomonadati</taxon>
        <taxon>Pseudomonadota</taxon>
        <taxon>Gammaproteobacteria</taxon>
        <taxon>Pseudomonadales</taxon>
        <taxon>Pseudomonadaceae</taxon>
        <taxon>Pseudomonas</taxon>
    </lineage>
</organism>